<evidence type="ECO:0000313" key="2">
    <source>
        <dbReference type="EMBL" id="KAI3908176.1"/>
    </source>
</evidence>
<evidence type="ECO:0000256" key="1">
    <source>
        <dbReference type="SAM" id="MobiDB-lite"/>
    </source>
</evidence>
<dbReference type="Proteomes" id="UP001202328">
    <property type="component" value="Unassembled WGS sequence"/>
</dbReference>
<protein>
    <submittedName>
        <fullName evidence="2">Uncharacterized protein</fullName>
    </submittedName>
</protein>
<evidence type="ECO:0000313" key="3">
    <source>
        <dbReference type="Proteomes" id="UP001202328"/>
    </source>
</evidence>
<keyword evidence="3" id="KW-1185">Reference proteome</keyword>
<feature type="region of interest" description="Disordered" evidence="1">
    <location>
        <begin position="96"/>
        <end position="128"/>
    </location>
</feature>
<dbReference type="AlphaFoldDB" id="A0AAD4XEX4"/>
<gene>
    <name evidence="2" type="ORF">MKW98_029477</name>
</gene>
<dbReference type="EMBL" id="JAJJMB010010520">
    <property type="protein sequence ID" value="KAI3908176.1"/>
    <property type="molecule type" value="Genomic_DNA"/>
</dbReference>
<reference evidence="2" key="1">
    <citation type="submission" date="2022-04" db="EMBL/GenBank/DDBJ databases">
        <title>A functionally conserved STORR gene fusion in Papaver species that diverged 16.8 million years ago.</title>
        <authorList>
            <person name="Catania T."/>
        </authorList>
    </citation>
    <scope>NUCLEOTIDE SEQUENCE</scope>
    <source>
        <strain evidence="2">S-188037</strain>
    </source>
</reference>
<comment type="caution">
    <text evidence="2">The sequence shown here is derived from an EMBL/GenBank/DDBJ whole genome shotgun (WGS) entry which is preliminary data.</text>
</comment>
<sequence>MLRVHKFGLVITIQSSTTSPVTLPIGVAVVYKNGKEYSSRVALSVVSLNSRMAHSGGGGAESLARSKQFDYKANSSLEGAAADEAVDGDIGVTVEIYEGEEEEESDDDQVQVDRDSEEDDDYRSDTKTAGAMQMCGIYDDEIQAVNEGMTLNVQDIDAYWLQRKISHAYE</sequence>
<accession>A0AAD4XEX4</accession>
<name>A0AAD4XEX4_9MAGN</name>
<organism evidence="2 3">
    <name type="scientific">Papaver atlanticum</name>
    <dbReference type="NCBI Taxonomy" id="357466"/>
    <lineage>
        <taxon>Eukaryota</taxon>
        <taxon>Viridiplantae</taxon>
        <taxon>Streptophyta</taxon>
        <taxon>Embryophyta</taxon>
        <taxon>Tracheophyta</taxon>
        <taxon>Spermatophyta</taxon>
        <taxon>Magnoliopsida</taxon>
        <taxon>Ranunculales</taxon>
        <taxon>Papaveraceae</taxon>
        <taxon>Papaveroideae</taxon>
        <taxon>Papaver</taxon>
    </lineage>
</organism>
<feature type="compositionally biased region" description="Acidic residues" evidence="1">
    <location>
        <begin position="97"/>
        <end position="122"/>
    </location>
</feature>
<proteinExistence type="predicted"/>